<evidence type="ECO:0000256" key="3">
    <source>
        <dbReference type="ARBA" id="ARBA00022843"/>
    </source>
</evidence>
<dbReference type="PANTHER" id="PTHR10131">
    <property type="entry name" value="TNF RECEPTOR ASSOCIATED FACTOR"/>
    <property type="match status" value="1"/>
</dbReference>
<dbReference type="FunFam" id="2.60.210.10:FF:000001">
    <property type="entry name" value="TNF receptor-associated factor"/>
    <property type="match status" value="1"/>
</dbReference>
<dbReference type="SUPFAM" id="SSF49599">
    <property type="entry name" value="TRAF domain-like"/>
    <property type="match status" value="1"/>
</dbReference>
<evidence type="ECO:0000256" key="2">
    <source>
        <dbReference type="ARBA" id="ARBA00022703"/>
    </source>
</evidence>
<keyword evidence="10" id="KW-1185">Reference proteome</keyword>
<dbReference type="InterPro" id="IPR002083">
    <property type="entry name" value="MATH/TRAF_dom"/>
</dbReference>
<dbReference type="AlphaFoldDB" id="A0A814C8B1"/>
<keyword evidence="2" id="KW-0053">Apoptosis</keyword>
<dbReference type="Proteomes" id="UP000681722">
    <property type="component" value="Unassembled WGS sequence"/>
</dbReference>
<keyword evidence="3" id="KW-0832">Ubl conjugation</keyword>
<evidence type="ECO:0000256" key="4">
    <source>
        <dbReference type="ARBA" id="ARBA00023054"/>
    </source>
</evidence>
<dbReference type="PANTHER" id="PTHR10131:SF138">
    <property type="entry name" value="RE66324P"/>
    <property type="match status" value="1"/>
</dbReference>
<feature type="domain" description="MATH" evidence="5">
    <location>
        <begin position="115"/>
        <end position="262"/>
    </location>
</feature>
<protein>
    <recommendedName>
        <fullName evidence="5">MATH domain-containing protein</fullName>
    </recommendedName>
</protein>
<reference evidence="7" key="1">
    <citation type="submission" date="2021-02" db="EMBL/GenBank/DDBJ databases">
        <authorList>
            <person name="Nowell W R."/>
        </authorList>
    </citation>
    <scope>NUCLEOTIDE SEQUENCE</scope>
</reference>
<evidence type="ECO:0000313" key="6">
    <source>
        <dbReference type="EMBL" id="CAF0769037.1"/>
    </source>
</evidence>
<dbReference type="Gene3D" id="2.60.210.10">
    <property type="entry name" value="Apoptosis, Tumor Necrosis Factor Receptor Associated Protein 2, Chain A"/>
    <property type="match status" value="1"/>
</dbReference>
<evidence type="ECO:0000259" key="5">
    <source>
        <dbReference type="PROSITE" id="PS50144"/>
    </source>
</evidence>
<dbReference type="GO" id="GO:0005164">
    <property type="term" value="F:tumor necrosis factor receptor binding"/>
    <property type="evidence" value="ECO:0007669"/>
    <property type="project" value="TreeGrafter"/>
</dbReference>
<keyword evidence="1" id="KW-1017">Isopeptide bond</keyword>
<dbReference type="Pfam" id="PF21355">
    <property type="entry name" value="TRAF-mep_MATH"/>
    <property type="match status" value="1"/>
</dbReference>
<comment type="caution">
    <text evidence="7">The sequence shown here is derived from an EMBL/GenBank/DDBJ whole genome shotgun (WGS) entry which is preliminary data.</text>
</comment>
<dbReference type="EMBL" id="CAJNOQ010002095">
    <property type="protein sequence ID" value="CAF0938417.1"/>
    <property type="molecule type" value="Genomic_DNA"/>
</dbReference>
<dbReference type="EMBL" id="CAJNOK010000685">
    <property type="protein sequence ID" value="CAF0769037.1"/>
    <property type="molecule type" value="Genomic_DNA"/>
</dbReference>
<dbReference type="InterPro" id="IPR008974">
    <property type="entry name" value="TRAF-like"/>
</dbReference>
<evidence type="ECO:0000313" key="8">
    <source>
        <dbReference type="EMBL" id="CAF3549637.1"/>
    </source>
</evidence>
<evidence type="ECO:0000313" key="10">
    <source>
        <dbReference type="Proteomes" id="UP000663829"/>
    </source>
</evidence>
<dbReference type="InterPro" id="IPR049342">
    <property type="entry name" value="TRAF1-6_MATH_dom"/>
</dbReference>
<dbReference type="SMART" id="SM00061">
    <property type="entry name" value="MATH"/>
    <property type="match status" value="1"/>
</dbReference>
<keyword evidence="4" id="KW-0175">Coiled coil</keyword>
<dbReference type="CDD" id="cd00270">
    <property type="entry name" value="MATH_TRAF_C"/>
    <property type="match status" value="1"/>
</dbReference>
<dbReference type="OrthoDB" id="1737200at2759"/>
<dbReference type="GO" id="GO:0009898">
    <property type="term" value="C:cytoplasmic side of plasma membrane"/>
    <property type="evidence" value="ECO:0007669"/>
    <property type="project" value="TreeGrafter"/>
</dbReference>
<dbReference type="EMBL" id="CAJOBA010000685">
    <property type="protein sequence ID" value="CAF3549637.1"/>
    <property type="molecule type" value="Genomic_DNA"/>
</dbReference>
<gene>
    <name evidence="7" type="ORF">GPM918_LOCUS10572</name>
    <name evidence="6" type="ORF">OVA965_LOCUS2979</name>
    <name evidence="9" type="ORF">SRO942_LOCUS10573</name>
    <name evidence="8" type="ORF">TMI583_LOCUS2978</name>
</gene>
<evidence type="ECO:0000313" key="9">
    <source>
        <dbReference type="EMBL" id="CAF3715259.1"/>
    </source>
</evidence>
<evidence type="ECO:0000256" key="1">
    <source>
        <dbReference type="ARBA" id="ARBA00022499"/>
    </source>
</evidence>
<accession>A0A814C8B1</accession>
<organism evidence="7 10">
    <name type="scientific">Didymodactylos carnosus</name>
    <dbReference type="NCBI Taxonomy" id="1234261"/>
    <lineage>
        <taxon>Eukaryota</taxon>
        <taxon>Metazoa</taxon>
        <taxon>Spiralia</taxon>
        <taxon>Gnathifera</taxon>
        <taxon>Rotifera</taxon>
        <taxon>Eurotatoria</taxon>
        <taxon>Bdelloidea</taxon>
        <taxon>Philodinida</taxon>
        <taxon>Philodinidae</taxon>
        <taxon>Didymodactylos</taxon>
    </lineage>
</organism>
<dbReference type="Proteomes" id="UP000663829">
    <property type="component" value="Unassembled WGS sequence"/>
</dbReference>
<dbReference type="PROSITE" id="PS50144">
    <property type="entry name" value="MATH"/>
    <property type="match status" value="1"/>
</dbReference>
<dbReference type="GO" id="GO:0043122">
    <property type="term" value="P:regulation of canonical NF-kappaB signal transduction"/>
    <property type="evidence" value="ECO:0007669"/>
    <property type="project" value="TreeGrafter"/>
</dbReference>
<proteinExistence type="predicted"/>
<evidence type="ECO:0000313" key="7">
    <source>
        <dbReference type="EMBL" id="CAF0938417.1"/>
    </source>
</evidence>
<dbReference type="Proteomes" id="UP000682733">
    <property type="component" value="Unassembled WGS sequence"/>
</dbReference>
<dbReference type="Proteomes" id="UP000677228">
    <property type="component" value="Unassembled WGS sequence"/>
</dbReference>
<dbReference type="GO" id="GO:0006915">
    <property type="term" value="P:apoptotic process"/>
    <property type="evidence" value="ECO:0007669"/>
    <property type="project" value="UniProtKB-KW"/>
</dbReference>
<sequence length="317" mass="36315">MEFEGLNTISNATIRTSTLIRTNELYDEFQKCYATLTILTQGVQTLSNDSTRLNEELSHASRLIQMIQNDLSHLKRSIEEKGTYLSDITSNQKTLGQQIISIKQIVDEREFVSHDGTLIWKIINVKEKMADAQSERQTSIYSPPFYSSPAGYKMRMRLYLHGDGNASRTHMSLFFVLMRGDFDSILKWPFNYKVTFCLFDQSGQNQHIIDSFIPDTKSNSFQRPHSEMNIASEISKVFPLSIIQQDDSRYVRDDTMFIKVIVNFADLPEMILPYALTFNAGLPSHVQQHLIKQEIEKREQTSSMMIVVPPATTTSCG</sequence>
<name>A0A814C8B1_9BILA</name>
<dbReference type="EMBL" id="CAJOBC010002095">
    <property type="protein sequence ID" value="CAF3715259.1"/>
    <property type="molecule type" value="Genomic_DNA"/>
</dbReference>